<sequence length="164" mass="18803">MTSTQEVNNSLDEAIKAFANNIIPVETFKVLIGALVSILFEWERISHLTKNPTEEEMDEYASLLKAIKDTANDSLRFKKELRLTDVTTDQMYDYHKVMKDHGVDRTNYMIVPENLNYLDERNDGFFNLATELESRDGISAVNLVMLYDEVATDAILLIKLQHPS</sequence>
<protein>
    <submittedName>
        <fullName evidence="1">Uncharacterized protein</fullName>
    </submittedName>
</protein>
<gene>
    <name evidence="1" type="ORF">HLH29_17180</name>
</gene>
<name>A0A7W4P9U9_9PROT</name>
<dbReference type="Proteomes" id="UP000525623">
    <property type="component" value="Unassembled WGS sequence"/>
</dbReference>
<dbReference type="RefSeq" id="WP_182968597.1">
    <property type="nucleotide sequence ID" value="NZ_BAABGC010000060.1"/>
</dbReference>
<comment type="caution">
    <text evidence="1">The sequence shown here is derived from an EMBL/GenBank/DDBJ whole genome shotgun (WGS) entry which is preliminary data.</text>
</comment>
<evidence type="ECO:0000313" key="1">
    <source>
        <dbReference type="EMBL" id="MBB2180868.1"/>
    </source>
</evidence>
<dbReference type="AlphaFoldDB" id="A0A7W4P9U9"/>
<evidence type="ECO:0000313" key="2">
    <source>
        <dbReference type="Proteomes" id="UP000525623"/>
    </source>
</evidence>
<dbReference type="EMBL" id="JABEQL010000034">
    <property type="protein sequence ID" value="MBB2180868.1"/>
    <property type="molecule type" value="Genomic_DNA"/>
</dbReference>
<organism evidence="1 2">
    <name type="scientific">Gluconacetobacter tumulicola</name>
    <dbReference type="NCBI Taxonomy" id="1017177"/>
    <lineage>
        <taxon>Bacteria</taxon>
        <taxon>Pseudomonadati</taxon>
        <taxon>Pseudomonadota</taxon>
        <taxon>Alphaproteobacteria</taxon>
        <taxon>Acetobacterales</taxon>
        <taxon>Acetobacteraceae</taxon>
        <taxon>Gluconacetobacter</taxon>
    </lineage>
</organism>
<proteinExistence type="predicted"/>
<accession>A0A7W4P9U9</accession>
<keyword evidence="2" id="KW-1185">Reference proteome</keyword>
<reference evidence="1 2" key="1">
    <citation type="submission" date="2020-04" db="EMBL/GenBank/DDBJ databases">
        <title>Description of novel Gluconacetobacter.</title>
        <authorList>
            <person name="Sombolestani A."/>
        </authorList>
    </citation>
    <scope>NUCLEOTIDE SEQUENCE [LARGE SCALE GENOMIC DNA]</scope>
    <source>
        <strain evidence="1 2">LMG 27725</strain>
    </source>
</reference>